<evidence type="ECO:0000256" key="3">
    <source>
        <dbReference type="ARBA" id="ARBA00022475"/>
    </source>
</evidence>
<dbReference type="AlphaFoldDB" id="A0A7R9QSU4"/>
<dbReference type="OrthoDB" id="8879391at2759"/>
<dbReference type="PANTHER" id="PTHR47735:SF9">
    <property type="entry name" value="POTASSIUM VOLTAGE-GATED CHANNEL SUBFAMILY KQT MEMBER 4-LIKE ISOFORM X1"/>
    <property type="match status" value="1"/>
</dbReference>
<organism evidence="14">
    <name type="scientific">Oppiella nova</name>
    <dbReference type="NCBI Taxonomy" id="334625"/>
    <lineage>
        <taxon>Eukaryota</taxon>
        <taxon>Metazoa</taxon>
        <taxon>Ecdysozoa</taxon>
        <taxon>Arthropoda</taxon>
        <taxon>Chelicerata</taxon>
        <taxon>Arachnida</taxon>
        <taxon>Acari</taxon>
        <taxon>Acariformes</taxon>
        <taxon>Sarcoptiformes</taxon>
        <taxon>Oribatida</taxon>
        <taxon>Brachypylina</taxon>
        <taxon>Oppioidea</taxon>
        <taxon>Oppiidae</taxon>
        <taxon>Oppiella</taxon>
    </lineage>
</organism>
<feature type="transmembrane region" description="Helical" evidence="11">
    <location>
        <begin position="396"/>
        <end position="416"/>
    </location>
</feature>
<feature type="transmembrane region" description="Helical" evidence="11">
    <location>
        <begin position="206"/>
        <end position="227"/>
    </location>
</feature>
<evidence type="ECO:0000256" key="2">
    <source>
        <dbReference type="ARBA" id="ARBA00022448"/>
    </source>
</evidence>
<dbReference type="InterPro" id="IPR013821">
    <property type="entry name" value="K_chnl_volt-dep_KCNQ_C"/>
</dbReference>
<keyword evidence="4 11" id="KW-0812">Transmembrane</keyword>
<evidence type="ECO:0000259" key="12">
    <source>
        <dbReference type="Pfam" id="PF00520"/>
    </source>
</evidence>
<feature type="transmembrane region" description="Helical" evidence="11">
    <location>
        <begin position="428"/>
        <end position="454"/>
    </location>
</feature>
<feature type="domain" description="Potassium channel voltage dependent KCNQ C-terminal" evidence="13">
    <location>
        <begin position="497"/>
        <end position="566"/>
    </location>
</feature>
<dbReference type="PANTHER" id="PTHR47735">
    <property type="entry name" value="POTASSIUM VOLTAGE-GATED CHANNEL SUBFAMILY KQT MEMBER 4"/>
    <property type="match status" value="1"/>
</dbReference>
<dbReference type="SUPFAM" id="SSF81324">
    <property type="entry name" value="Voltage-gated potassium channels"/>
    <property type="match status" value="1"/>
</dbReference>
<dbReference type="Gene3D" id="1.10.287.70">
    <property type="match status" value="1"/>
</dbReference>
<name>A0A7R9QSU4_9ACAR</name>
<evidence type="ECO:0000256" key="1">
    <source>
        <dbReference type="ARBA" id="ARBA00004651"/>
    </source>
</evidence>
<keyword evidence="2" id="KW-0813">Transport</keyword>
<reference evidence="14" key="1">
    <citation type="submission" date="2020-11" db="EMBL/GenBank/DDBJ databases">
        <authorList>
            <person name="Tran Van P."/>
        </authorList>
    </citation>
    <scope>NUCLEOTIDE SEQUENCE</scope>
</reference>
<dbReference type="Pfam" id="PF00520">
    <property type="entry name" value="Ion_trans"/>
    <property type="match status" value="1"/>
</dbReference>
<keyword evidence="5" id="KW-0630">Potassium</keyword>
<dbReference type="EMBL" id="OC924380">
    <property type="protein sequence ID" value="CAD7655473.1"/>
    <property type="molecule type" value="Genomic_DNA"/>
</dbReference>
<dbReference type="EMBL" id="CAJPVJ010009555">
    <property type="protein sequence ID" value="CAG2172660.1"/>
    <property type="molecule type" value="Genomic_DNA"/>
</dbReference>
<gene>
    <name evidence="14" type="ORF">ONB1V03_LOCUS12116</name>
</gene>
<dbReference type="GO" id="GO:0005249">
    <property type="term" value="F:voltage-gated potassium channel activity"/>
    <property type="evidence" value="ECO:0007669"/>
    <property type="project" value="InterPro"/>
</dbReference>
<evidence type="ECO:0000256" key="5">
    <source>
        <dbReference type="ARBA" id="ARBA00022958"/>
    </source>
</evidence>
<feature type="non-terminal residue" evidence="14">
    <location>
        <position position="1"/>
    </location>
</feature>
<accession>A0A7R9QSU4</accession>
<dbReference type="InterPro" id="IPR005821">
    <property type="entry name" value="Ion_trans_dom"/>
</dbReference>
<evidence type="ECO:0000313" key="14">
    <source>
        <dbReference type="EMBL" id="CAD7655473.1"/>
    </source>
</evidence>
<feature type="transmembrane region" description="Helical" evidence="11">
    <location>
        <begin position="305"/>
        <end position="322"/>
    </location>
</feature>
<evidence type="ECO:0000313" key="15">
    <source>
        <dbReference type="Proteomes" id="UP000728032"/>
    </source>
</evidence>
<keyword evidence="7" id="KW-0406">Ion transport</keyword>
<feature type="transmembrane region" description="Helical" evidence="11">
    <location>
        <begin position="233"/>
        <end position="251"/>
    </location>
</feature>
<evidence type="ECO:0000256" key="11">
    <source>
        <dbReference type="SAM" id="Phobius"/>
    </source>
</evidence>
<feature type="transmembrane region" description="Helical" evidence="11">
    <location>
        <begin position="367"/>
        <end position="389"/>
    </location>
</feature>
<evidence type="ECO:0000256" key="8">
    <source>
        <dbReference type="ARBA" id="ARBA00023136"/>
    </source>
</evidence>
<sequence length="643" mass="73934">MKSIQNSWISLPLPYQGHLIMDSIHSSPISIRLVTTQAIEAPDYETSAQSDSVCEDRDDLTSMDITTTCSESLDNCLNNNSCGDISNESDIYSNYRNNLNISNKNNANDLLDAKISSNIMPNKCHMMSKNFLNETKQQNSSDIESQNRLLRRKKSLMYRWYSSSRKEPIRLSILGRPIPLHRLRNDITFYKEKVAIYNFLQRPQGIVAISYHVFVSLVVFVCLLLTVFSTISVVFVCLLLTVFSTISVYCFTTMKFMRQMGCDIWMHWLRPYLAQNLWPDYGALRVYLTIKAGEEPFVCDLRNPFRIIDILVIITSCIVLFFDTKRHTLFVYFRGFRFFQVFQMLRLEHRFRPWPVMSSVVWQQREHLAITTYMGFLSLLFISFAIYFVEKDVNPAFNNIAASMYWGVVTLCTVGYGDMTPITPTGKFLSSICIIIGVSIFALPAGILGTGLALKVQEQQRARQMGKRRAPAAKLIQCTWRCYVSNENSMSTVTWKSYNRFRALTNEEKTAIRFLRVVKYFIARRNFNTALKPYDIKDVLEQYAAGHADVLGRVKHMQNRLNAVQAGVNTNLRALNESKVVLSSRITSIESVAIDLQNKFSQLIDIQAKDRNIIQTLTDILSQRSTQLIVVFQTDINQNEKKL</sequence>
<dbReference type="InterPro" id="IPR003937">
    <property type="entry name" value="K_chnl_volt-dep_KCNQ"/>
</dbReference>
<comment type="catalytic activity">
    <reaction evidence="10">
        <text>K(+)(in) = K(+)(out)</text>
        <dbReference type="Rhea" id="RHEA:29463"/>
        <dbReference type="ChEBI" id="CHEBI:29103"/>
    </reaction>
</comment>
<dbReference type="Proteomes" id="UP000728032">
    <property type="component" value="Unassembled WGS sequence"/>
</dbReference>
<keyword evidence="6 11" id="KW-1133">Transmembrane helix</keyword>
<dbReference type="PRINTS" id="PR00169">
    <property type="entry name" value="KCHANNEL"/>
</dbReference>
<evidence type="ECO:0000256" key="9">
    <source>
        <dbReference type="ARBA" id="ARBA00023303"/>
    </source>
</evidence>
<proteinExistence type="predicted"/>
<keyword evidence="9" id="KW-0407">Ion channel</keyword>
<dbReference type="GO" id="GO:0008076">
    <property type="term" value="C:voltage-gated potassium channel complex"/>
    <property type="evidence" value="ECO:0007669"/>
    <property type="project" value="TreeGrafter"/>
</dbReference>
<keyword evidence="15" id="KW-1185">Reference proteome</keyword>
<dbReference type="Gene3D" id="6.10.140.1910">
    <property type="match status" value="1"/>
</dbReference>
<evidence type="ECO:0000256" key="4">
    <source>
        <dbReference type="ARBA" id="ARBA00022692"/>
    </source>
</evidence>
<comment type="subcellular location">
    <subcellularLocation>
        <location evidence="1">Cell membrane</location>
        <topology evidence="1">Multi-pass membrane protein</topology>
    </subcellularLocation>
</comment>
<evidence type="ECO:0000256" key="7">
    <source>
        <dbReference type="ARBA" id="ARBA00023065"/>
    </source>
</evidence>
<keyword evidence="8 11" id="KW-0472">Membrane</keyword>
<protein>
    <submittedName>
        <fullName evidence="14">Uncharacterized protein</fullName>
    </submittedName>
</protein>
<evidence type="ECO:0000256" key="10">
    <source>
        <dbReference type="ARBA" id="ARBA00034430"/>
    </source>
</evidence>
<keyword evidence="3" id="KW-1003">Cell membrane</keyword>
<dbReference type="Pfam" id="PF03520">
    <property type="entry name" value="KCNQ_channel"/>
    <property type="match status" value="1"/>
</dbReference>
<evidence type="ECO:0000259" key="13">
    <source>
        <dbReference type="Pfam" id="PF03520"/>
    </source>
</evidence>
<feature type="domain" description="Ion transport" evidence="12">
    <location>
        <begin position="212"/>
        <end position="453"/>
    </location>
</feature>
<evidence type="ECO:0000256" key="6">
    <source>
        <dbReference type="ARBA" id="ARBA00022989"/>
    </source>
</evidence>